<feature type="region of interest" description="Disordered" evidence="1">
    <location>
        <begin position="1"/>
        <end position="110"/>
    </location>
</feature>
<dbReference type="EMBL" id="JAPKFM010000011">
    <property type="protein sequence ID" value="MCX2964861.1"/>
    <property type="molecule type" value="Genomic_DNA"/>
</dbReference>
<sequence>MPPGDLPTRTVSVPTTADDPVTARVTRDPESAAETEVRPSAPATESDDFRPLHGPAAATAAATAAGTEGSEPTKPPQAYSSISIDDDKRPEEQVPTRNQPTRTGRSAKPRGTNRTAIWALVLSILGITSPVGLYLGYRARTQIARTRELGEPFARVAIWIGWLYLVVIVLGLLTYFWIAGQGS</sequence>
<dbReference type="Proteomes" id="UP001143347">
    <property type="component" value="Unassembled WGS sequence"/>
</dbReference>
<name>A0A9X3D6Z9_9ACTN</name>
<dbReference type="Pfam" id="PF13828">
    <property type="entry name" value="DUF4190"/>
    <property type="match status" value="1"/>
</dbReference>
<evidence type="ECO:0000256" key="1">
    <source>
        <dbReference type="SAM" id="MobiDB-lite"/>
    </source>
</evidence>
<proteinExistence type="predicted"/>
<feature type="compositionally biased region" description="Low complexity" evidence="1">
    <location>
        <begin position="56"/>
        <end position="65"/>
    </location>
</feature>
<keyword evidence="2" id="KW-0812">Transmembrane</keyword>
<feature type="compositionally biased region" description="Polar residues" evidence="1">
    <location>
        <begin position="95"/>
        <end position="104"/>
    </location>
</feature>
<feature type="transmembrane region" description="Helical" evidence="2">
    <location>
        <begin position="156"/>
        <end position="178"/>
    </location>
</feature>
<reference evidence="4" key="1">
    <citation type="submission" date="2022-10" db="EMBL/GenBank/DDBJ databases">
        <title>WGS of marine actinomycetes from Thailand.</title>
        <authorList>
            <person name="Thawai C."/>
        </authorList>
    </citation>
    <scope>NUCLEOTIDE SEQUENCE</scope>
    <source>
        <strain evidence="4">SW21</strain>
    </source>
</reference>
<evidence type="ECO:0000313" key="4">
    <source>
        <dbReference type="EMBL" id="MCX2964861.1"/>
    </source>
</evidence>
<dbReference type="AlphaFoldDB" id="A0A9X3D6Z9"/>
<dbReference type="RefSeq" id="WP_266061902.1">
    <property type="nucleotide sequence ID" value="NZ_JAPKFM010000011.1"/>
</dbReference>
<evidence type="ECO:0000313" key="5">
    <source>
        <dbReference type="Proteomes" id="UP001143347"/>
    </source>
</evidence>
<protein>
    <submittedName>
        <fullName evidence="4">DUF4190 domain-containing protein</fullName>
    </submittedName>
</protein>
<keyword evidence="2" id="KW-1133">Transmembrane helix</keyword>
<feature type="compositionally biased region" description="Basic and acidic residues" evidence="1">
    <location>
        <begin position="85"/>
        <end position="94"/>
    </location>
</feature>
<organism evidence="4 5">
    <name type="scientific">Gordonia aquimaris</name>
    <dbReference type="NCBI Taxonomy" id="2984863"/>
    <lineage>
        <taxon>Bacteria</taxon>
        <taxon>Bacillati</taxon>
        <taxon>Actinomycetota</taxon>
        <taxon>Actinomycetes</taxon>
        <taxon>Mycobacteriales</taxon>
        <taxon>Gordoniaceae</taxon>
        <taxon>Gordonia</taxon>
    </lineage>
</organism>
<gene>
    <name evidence="4" type="ORF">OSB52_12245</name>
</gene>
<keyword evidence="2" id="KW-0472">Membrane</keyword>
<keyword evidence="5" id="KW-1185">Reference proteome</keyword>
<accession>A0A9X3D6Z9</accession>
<evidence type="ECO:0000259" key="3">
    <source>
        <dbReference type="Pfam" id="PF13828"/>
    </source>
</evidence>
<feature type="domain" description="DUF4190" evidence="3">
    <location>
        <begin position="116"/>
        <end position="170"/>
    </location>
</feature>
<comment type="caution">
    <text evidence="4">The sequence shown here is derived from an EMBL/GenBank/DDBJ whole genome shotgun (WGS) entry which is preliminary data.</text>
</comment>
<feature type="transmembrane region" description="Helical" evidence="2">
    <location>
        <begin position="116"/>
        <end position="135"/>
    </location>
</feature>
<dbReference type="InterPro" id="IPR025241">
    <property type="entry name" value="DUF4190"/>
</dbReference>
<evidence type="ECO:0000256" key="2">
    <source>
        <dbReference type="SAM" id="Phobius"/>
    </source>
</evidence>